<dbReference type="PANTHER" id="PTHR11732">
    <property type="entry name" value="ALDO/KETO REDUCTASE"/>
    <property type="match status" value="1"/>
</dbReference>
<dbReference type="OrthoDB" id="416253at2759"/>
<comment type="caution">
    <text evidence="4">The sequence shown here is derived from an EMBL/GenBank/DDBJ whole genome shotgun (WGS) entry which is preliminary data.</text>
</comment>
<feature type="domain" description="NADP-dependent oxidoreductase" evidence="3">
    <location>
        <begin position="127"/>
        <end position="415"/>
    </location>
</feature>
<sequence length="510" mass="57336">MRLSSVLVFAVLFLTLPSASGWLWGDKNKNKNKDKECQGDACNNKKNAQQRNNNSGKTTTDDDSIPLTAEGFGLSKVSVGDESGIPMVHLHDDQVMPLVGLGVEYLQPFLVPLMTASALQRDKKTWLFDTAHVTGNEALLANGIQQGLQRMNLLPEEHVELHVITKVWYTHLGYERTKLSVKESYERLQAALTDSSTVQGQVQLKVHMLLQWPRCYETIDWMNCELDEANVGEHVQQAGPPPHQDKDNAWKGSWKALEEIYLAGDASPTPIASIGVANFHLKDLQDMDSQKDLQVHPHMLQVSIWSLLYDPHLVDYCTQRGIHLQIVDSIDGILADPSRARNAHHHLLKVAEDLIEDAAPTLSQDEITPTQVVYTWLVQQGVSIVPGPERLSELQEYSGVTLAAMPQMTHAQVETVAHCMEAFLSGEDLEKDINTFVTFHAKSKDAMLYWQRPDGGENKIAFIARGSSFNESTYPKHHFRIYDARNKDNFIDYHVQAKFGEQVSFDAYLE</sequence>
<protein>
    <submittedName>
        <fullName evidence="4">Probable NAD(P)H-dependent D-xylose reductase xyl1</fullName>
    </submittedName>
</protein>
<dbReference type="GO" id="GO:0016491">
    <property type="term" value="F:oxidoreductase activity"/>
    <property type="evidence" value="ECO:0007669"/>
    <property type="project" value="InterPro"/>
</dbReference>
<feature type="compositionally biased region" description="Basic and acidic residues" evidence="1">
    <location>
        <begin position="26"/>
        <end position="38"/>
    </location>
</feature>
<proteinExistence type="predicted"/>
<keyword evidence="2" id="KW-0732">Signal</keyword>
<feature type="compositionally biased region" description="Low complexity" evidence="1">
    <location>
        <begin position="44"/>
        <end position="54"/>
    </location>
</feature>
<dbReference type="InterPro" id="IPR020471">
    <property type="entry name" value="AKR"/>
</dbReference>
<dbReference type="InterPro" id="IPR036812">
    <property type="entry name" value="NAD(P)_OxRdtase_dom_sf"/>
</dbReference>
<dbReference type="Gene3D" id="3.20.20.100">
    <property type="entry name" value="NADP-dependent oxidoreductase domain"/>
    <property type="match status" value="1"/>
</dbReference>
<evidence type="ECO:0000256" key="2">
    <source>
        <dbReference type="SAM" id="SignalP"/>
    </source>
</evidence>
<feature type="chain" id="PRO_5040338509" evidence="2">
    <location>
        <begin position="22"/>
        <end position="510"/>
    </location>
</feature>
<evidence type="ECO:0000313" key="4">
    <source>
        <dbReference type="EMBL" id="CAB9522448.1"/>
    </source>
</evidence>
<dbReference type="EMBL" id="CAICTM010001302">
    <property type="protein sequence ID" value="CAB9522448.1"/>
    <property type="molecule type" value="Genomic_DNA"/>
</dbReference>
<gene>
    <name evidence="4" type="ORF">SEMRO_1304_G261060.1</name>
</gene>
<dbReference type="Pfam" id="PF00248">
    <property type="entry name" value="Aldo_ket_red"/>
    <property type="match status" value="1"/>
</dbReference>
<evidence type="ECO:0000259" key="3">
    <source>
        <dbReference type="Pfam" id="PF00248"/>
    </source>
</evidence>
<dbReference type="Proteomes" id="UP001153069">
    <property type="component" value="Unassembled WGS sequence"/>
</dbReference>
<evidence type="ECO:0000313" key="5">
    <source>
        <dbReference type="Proteomes" id="UP001153069"/>
    </source>
</evidence>
<accession>A0A9N8HTR2</accession>
<organism evidence="4 5">
    <name type="scientific">Seminavis robusta</name>
    <dbReference type="NCBI Taxonomy" id="568900"/>
    <lineage>
        <taxon>Eukaryota</taxon>
        <taxon>Sar</taxon>
        <taxon>Stramenopiles</taxon>
        <taxon>Ochrophyta</taxon>
        <taxon>Bacillariophyta</taxon>
        <taxon>Bacillariophyceae</taxon>
        <taxon>Bacillariophycidae</taxon>
        <taxon>Naviculales</taxon>
        <taxon>Naviculaceae</taxon>
        <taxon>Seminavis</taxon>
    </lineage>
</organism>
<feature type="region of interest" description="Disordered" evidence="1">
    <location>
        <begin position="25"/>
        <end position="66"/>
    </location>
</feature>
<keyword evidence="5" id="KW-1185">Reference proteome</keyword>
<dbReference type="InterPro" id="IPR023210">
    <property type="entry name" value="NADP_OxRdtase_dom"/>
</dbReference>
<dbReference type="AlphaFoldDB" id="A0A9N8HTR2"/>
<feature type="signal peptide" evidence="2">
    <location>
        <begin position="1"/>
        <end position="21"/>
    </location>
</feature>
<name>A0A9N8HTR2_9STRA</name>
<reference evidence="4" key="1">
    <citation type="submission" date="2020-06" db="EMBL/GenBank/DDBJ databases">
        <authorList>
            <consortium name="Plant Systems Biology data submission"/>
        </authorList>
    </citation>
    <scope>NUCLEOTIDE SEQUENCE</scope>
    <source>
        <strain evidence="4">D6</strain>
    </source>
</reference>
<dbReference type="SUPFAM" id="SSF51430">
    <property type="entry name" value="NAD(P)-linked oxidoreductase"/>
    <property type="match status" value="1"/>
</dbReference>
<evidence type="ECO:0000256" key="1">
    <source>
        <dbReference type="SAM" id="MobiDB-lite"/>
    </source>
</evidence>